<dbReference type="Gene3D" id="3.40.50.300">
    <property type="entry name" value="P-loop containing nucleotide triphosphate hydrolases"/>
    <property type="match status" value="1"/>
</dbReference>
<keyword evidence="1" id="KW-0677">Repeat</keyword>
<organism evidence="4 5">
    <name type="scientific">Mycena venus</name>
    <dbReference type="NCBI Taxonomy" id="2733690"/>
    <lineage>
        <taxon>Eukaryota</taxon>
        <taxon>Fungi</taxon>
        <taxon>Dikarya</taxon>
        <taxon>Basidiomycota</taxon>
        <taxon>Agaricomycotina</taxon>
        <taxon>Agaricomycetes</taxon>
        <taxon>Agaricomycetidae</taxon>
        <taxon>Agaricales</taxon>
        <taxon>Marasmiineae</taxon>
        <taxon>Mycenaceae</taxon>
        <taxon>Mycena</taxon>
    </lineage>
</organism>
<evidence type="ECO:0000313" key="4">
    <source>
        <dbReference type="EMBL" id="KAF7369160.1"/>
    </source>
</evidence>
<protein>
    <submittedName>
        <fullName evidence="4">NACHT domain-containing protein</fullName>
    </submittedName>
</protein>
<feature type="compositionally biased region" description="Low complexity" evidence="2">
    <location>
        <begin position="65"/>
        <end position="81"/>
    </location>
</feature>
<dbReference type="PANTHER" id="PTHR10039:SF17">
    <property type="entry name" value="FUNGAL STAND N-TERMINAL GOODBYE DOMAIN-CONTAINING PROTEIN-RELATED"/>
    <property type="match status" value="1"/>
</dbReference>
<dbReference type="Proteomes" id="UP000620124">
    <property type="component" value="Unassembled WGS sequence"/>
</dbReference>
<dbReference type="SUPFAM" id="SSF52540">
    <property type="entry name" value="P-loop containing nucleoside triphosphate hydrolases"/>
    <property type="match status" value="1"/>
</dbReference>
<dbReference type="EMBL" id="JACAZI010000002">
    <property type="protein sequence ID" value="KAF7369160.1"/>
    <property type="molecule type" value="Genomic_DNA"/>
</dbReference>
<dbReference type="Pfam" id="PF24883">
    <property type="entry name" value="NPHP3_N"/>
    <property type="match status" value="1"/>
</dbReference>
<reference evidence="4" key="1">
    <citation type="submission" date="2020-05" db="EMBL/GenBank/DDBJ databases">
        <title>Mycena genomes resolve the evolution of fungal bioluminescence.</title>
        <authorList>
            <person name="Tsai I.J."/>
        </authorList>
    </citation>
    <scope>NUCLEOTIDE SEQUENCE</scope>
    <source>
        <strain evidence="4">CCC161011</strain>
    </source>
</reference>
<comment type="caution">
    <text evidence="4">The sequence shown here is derived from an EMBL/GenBank/DDBJ whole genome shotgun (WGS) entry which is preliminary data.</text>
</comment>
<evidence type="ECO:0000256" key="1">
    <source>
        <dbReference type="ARBA" id="ARBA00022737"/>
    </source>
</evidence>
<keyword evidence="5" id="KW-1185">Reference proteome</keyword>
<feature type="domain" description="Nephrocystin 3-like N-terminal" evidence="3">
    <location>
        <begin position="195"/>
        <end position="360"/>
    </location>
</feature>
<accession>A0A8H7DCB0</accession>
<dbReference type="InterPro" id="IPR056884">
    <property type="entry name" value="NPHP3-like_N"/>
</dbReference>
<name>A0A8H7DCB0_9AGAR</name>
<dbReference type="InterPro" id="IPR027417">
    <property type="entry name" value="P-loop_NTPase"/>
</dbReference>
<evidence type="ECO:0000256" key="2">
    <source>
        <dbReference type="SAM" id="MobiDB-lite"/>
    </source>
</evidence>
<feature type="region of interest" description="Disordered" evidence="2">
    <location>
        <begin position="1"/>
        <end position="88"/>
    </location>
</feature>
<evidence type="ECO:0000259" key="3">
    <source>
        <dbReference type="Pfam" id="PF24883"/>
    </source>
</evidence>
<feature type="compositionally biased region" description="Polar residues" evidence="2">
    <location>
        <begin position="1"/>
        <end position="10"/>
    </location>
</feature>
<dbReference type="AlphaFoldDB" id="A0A8H7DCB0"/>
<dbReference type="OrthoDB" id="3027122at2759"/>
<evidence type="ECO:0000313" key="5">
    <source>
        <dbReference type="Proteomes" id="UP000620124"/>
    </source>
</evidence>
<dbReference type="PANTHER" id="PTHR10039">
    <property type="entry name" value="AMELOGENIN"/>
    <property type="match status" value="1"/>
</dbReference>
<gene>
    <name evidence="4" type="ORF">MVEN_00243200</name>
</gene>
<proteinExistence type="predicted"/>
<sequence length="604" mass="67413">MSNMFSSRYSGFSFDDNAESTAETTFEQDRDSPEFFSAPGQGHPFSGVERNNRRARAARTTPYQSRRSYSSHEPSSSTGPSATLPSFSRSVPIHQLPWDGLPHGRRAVNFNNHIYGGTGGNGGAGVRGQGGDGGAGEGPIVNYYIDEGNINHIHRRGEQGLYILRHAAASDAFHDSADRYPQPKCHPETRTKILEDLWAWSSESDLTSSILWLHGPAGAGKSAIAQSFCHKLEAAGRLGASFFFKRGHPSRGTSEKLFPTIAYQLALCQPELKQSISQIVEDDPSTIDRALAIQLEKLIVKPCRQSILSRNLVVVIDGLDECELRSKGHDNIHKKILESIGGVIHGSENPFPLRFFVASRPEPHIREAFMDTLLNIHRPVNIEQSFNDVWRYLLDEFERIRLEHQETMATIPGPWPSWEITNWLVHNSSGYFIYASTVIKFVDDKDFRPPERLQVILGMKKSDSGSPFAALDALYTQILCAVPRRPLLLKIFAVIAARMFQLSIHLIDQFLELEPGELRLALRGLQSVIGVKKEDDSECNDWSPESKIVVHHASFLDFLQDPARAGIFYVGSSSLQTDLCRHILKALSYSYDDPSLNRDGFVGQ</sequence>